<proteinExistence type="predicted"/>
<gene>
    <name evidence="1" type="ORF">SAMN05877753_101348</name>
</gene>
<keyword evidence="2" id="KW-1185">Reference proteome</keyword>
<reference evidence="1 2" key="1">
    <citation type="submission" date="2017-08" db="EMBL/GenBank/DDBJ databases">
        <authorList>
            <person name="de Groot N.N."/>
        </authorList>
    </citation>
    <scope>NUCLEOTIDE SEQUENCE [LARGE SCALE GENOMIC DNA]</scope>
    <source>
        <strain evidence="1 2">JC228</strain>
    </source>
</reference>
<evidence type="ECO:0000313" key="1">
    <source>
        <dbReference type="EMBL" id="SNX67034.1"/>
    </source>
</evidence>
<dbReference type="EMBL" id="OAOP01000001">
    <property type="protein sequence ID" value="SNX67034.1"/>
    <property type="molecule type" value="Genomic_DNA"/>
</dbReference>
<evidence type="ECO:0000313" key="2">
    <source>
        <dbReference type="Proteomes" id="UP000219546"/>
    </source>
</evidence>
<sequence>MIDEFVGGHFSNMKSELTPGVKISITRSITTAFEQYMANIGWSDKLYSLPEFVKEWRIYIENHASWYDKLSHEVKSSPEFHQFLADKINETLEKILSEEPSEEQMKEMEELEKQLGREIDYSCKLEAKYWIETLKKKQNS</sequence>
<name>A0A285CHG4_9BACI</name>
<evidence type="ECO:0008006" key="3">
    <source>
        <dbReference type="Google" id="ProtNLM"/>
    </source>
</evidence>
<dbReference type="AlphaFoldDB" id="A0A285CHG4"/>
<dbReference type="Proteomes" id="UP000219546">
    <property type="component" value="Unassembled WGS sequence"/>
</dbReference>
<accession>A0A285CHG4</accession>
<organism evidence="1 2">
    <name type="scientific">Bacillus oleivorans</name>
    <dbReference type="NCBI Taxonomy" id="1448271"/>
    <lineage>
        <taxon>Bacteria</taxon>
        <taxon>Bacillati</taxon>
        <taxon>Bacillota</taxon>
        <taxon>Bacilli</taxon>
        <taxon>Bacillales</taxon>
        <taxon>Bacillaceae</taxon>
        <taxon>Bacillus</taxon>
    </lineage>
</organism>
<protein>
    <recommendedName>
        <fullName evidence="3">Group-specific protein</fullName>
    </recommendedName>
</protein>